<reference evidence="2 3" key="1">
    <citation type="submission" date="2015-04" db="EMBL/GenBank/DDBJ databases">
        <title>Lasius niger genome sequencing.</title>
        <authorList>
            <person name="Konorov E.A."/>
            <person name="Nikitin M.A."/>
            <person name="Kirill M.V."/>
            <person name="Chang P."/>
        </authorList>
    </citation>
    <scope>NUCLEOTIDE SEQUENCE [LARGE SCALE GENOMIC DNA]</scope>
    <source>
        <tissue evidence="2">Whole</tissue>
    </source>
</reference>
<comment type="caution">
    <text evidence="2">The sequence shown here is derived from an EMBL/GenBank/DDBJ whole genome shotgun (WGS) entry which is preliminary data.</text>
</comment>
<evidence type="ECO:0000313" key="3">
    <source>
        <dbReference type="Proteomes" id="UP000036403"/>
    </source>
</evidence>
<evidence type="ECO:0000256" key="1">
    <source>
        <dbReference type="SAM" id="MobiDB-lite"/>
    </source>
</evidence>
<feature type="region of interest" description="Disordered" evidence="1">
    <location>
        <begin position="132"/>
        <end position="151"/>
    </location>
</feature>
<accession>A0A0J7JYD5</accession>
<feature type="compositionally biased region" description="Polar residues" evidence="1">
    <location>
        <begin position="69"/>
        <end position="78"/>
    </location>
</feature>
<dbReference type="AlphaFoldDB" id="A0A0J7JYD5"/>
<keyword evidence="3" id="KW-1185">Reference proteome</keyword>
<name>A0A0J7JYD5_LASNI</name>
<proteinExistence type="predicted"/>
<feature type="compositionally biased region" description="Acidic residues" evidence="1">
    <location>
        <begin position="132"/>
        <end position="144"/>
    </location>
</feature>
<evidence type="ECO:0000313" key="2">
    <source>
        <dbReference type="EMBL" id="KMQ83193.1"/>
    </source>
</evidence>
<dbReference type="PaxDb" id="67767-A0A0J7JYD5"/>
<gene>
    <name evidence="2" type="ORF">RF55_20671</name>
</gene>
<protein>
    <submittedName>
        <fullName evidence="2">Uncharacterized protein</fullName>
    </submittedName>
</protein>
<dbReference type="Proteomes" id="UP000036403">
    <property type="component" value="Unassembled WGS sequence"/>
</dbReference>
<dbReference type="EMBL" id="LBMM01020879">
    <property type="protein sequence ID" value="KMQ83193.1"/>
    <property type="molecule type" value="Genomic_DNA"/>
</dbReference>
<sequence>MNENYPPIIKRGPYRRYLRNNFLSIPESTLRYRRLAARKRTAEEIEEEESHEENLTNSSSKRENKNFDNDNSNIQNIDESCLEEDIFYNESNDKEVSQDETENCIESEKKSSTIDNTDEVDKFYDNLYEDSENNENEIELEDESILPKINF</sequence>
<feature type="region of interest" description="Disordered" evidence="1">
    <location>
        <begin position="41"/>
        <end position="117"/>
    </location>
</feature>
<organism evidence="2 3">
    <name type="scientific">Lasius niger</name>
    <name type="common">Black garden ant</name>
    <dbReference type="NCBI Taxonomy" id="67767"/>
    <lineage>
        <taxon>Eukaryota</taxon>
        <taxon>Metazoa</taxon>
        <taxon>Ecdysozoa</taxon>
        <taxon>Arthropoda</taxon>
        <taxon>Hexapoda</taxon>
        <taxon>Insecta</taxon>
        <taxon>Pterygota</taxon>
        <taxon>Neoptera</taxon>
        <taxon>Endopterygota</taxon>
        <taxon>Hymenoptera</taxon>
        <taxon>Apocrita</taxon>
        <taxon>Aculeata</taxon>
        <taxon>Formicoidea</taxon>
        <taxon>Formicidae</taxon>
        <taxon>Formicinae</taxon>
        <taxon>Lasius</taxon>
        <taxon>Lasius</taxon>
    </lineage>
</organism>